<feature type="binding site" evidence="15">
    <location>
        <position position="131"/>
    </location>
    <ligand>
        <name>5-phospho-alpha-D-ribose 1-diphosphate</name>
        <dbReference type="ChEBI" id="CHEBI:58017"/>
    </ligand>
</feature>
<dbReference type="Gene3D" id="3.40.50.2020">
    <property type="match status" value="1"/>
</dbReference>
<dbReference type="InterPro" id="IPR000836">
    <property type="entry name" value="PRTase_dom"/>
</dbReference>
<comment type="similarity">
    <text evidence="2 15">Belongs to the UPRTase family.</text>
</comment>
<comment type="function">
    <text evidence="12 15">Catalyzes the conversion of uracil and 5-phospho-alpha-D-ribose 1-diphosphate (PRPP) to UMP and diphosphate.</text>
</comment>
<feature type="binding site" evidence="15">
    <location>
        <begin position="156"/>
        <end position="164"/>
    </location>
    <ligand>
        <name>5-phospho-alpha-D-ribose 1-diphosphate</name>
        <dbReference type="ChEBI" id="CHEBI:58017"/>
    </ligand>
</feature>
<dbReference type="NCBIfam" id="NF001097">
    <property type="entry name" value="PRK00129.1"/>
    <property type="match status" value="1"/>
</dbReference>
<evidence type="ECO:0000256" key="15">
    <source>
        <dbReference type="HAMAP-Rule" id="MF_01218"/>
    </source>
</evidence>
<dbReference type="SUPFAM" id="SSF53271">
    <property type="entry name" value="PRTase-like"/>
    <property type="match status" value="1"/>
</dbReference>
<feature type="binding site" evidence="15">
    <location>
        <position position="221"/>
    </location>
    <ligand>
        <name>uracil</name>
        <dbReference type="ChEBI" id="CHEBI:17568"/>
    </ligand>
</feature>
<dbReference type="CDD" id="cd06223">
    <property type="entry name" value="PRTases_typeI"/>
    <property type="match status" value="1"/>
</dbReference>
<keyword evidence="7 15" id="KW-0547">Nucleotide-binding</keyword>
<accession>A0A5E4UTL5</accession>
<evidence type="ECO:0000259" key="17">
    <source>
        <dbReference type="Pfam" id="PF14681"/>
    </source>
</evidence>
<evidence type="ECO:0000256" key="4">
    <source>
        <dbReference type="ARBA" id="ARBA00022533"/>
    </source>
</evidence>
<evidence type="ECO:0000256" key="5">
    <source>
        <dbReference type="ARBA" id="ARBA00022676"/>
    </source>
</evidence>
<dbReference type="AlphaFoldDB" id="A0A5E4UTL5"/>
<evidence type="ECO:0000256" key="16">
    <source>
        <dbReference type="SAM" id="MobiDB-lite"/>
    </source>
</evidence>
<evidence type="ECO:0000313" key="19">
    <source>
        <dbReference type="Proteomes" id="UP000343335"/>
    </source>
</evidence>
<keyword evidence="5 15" id="KW-0328">Glycosyltransferase</keyword>
<keyword evidence="6 15" id="KW-0808">Transferase</keyword>
<evidence type="ECO:0000256" key="8">
    <source>
        <dbReference type="ARBA" id="ARBA00022842"/>
    </source>
</evidence>
<dbReference type="Proteomes" id="UP000343335">
    <property type="component" value="Unassembled WGS sequence"/>
</dbReference>
<keyword evidence="8 15" id="KW-0460">Magnesium</keyword>
<dbReference type="PANTHER" id="PTHR32315">
    <property type="entry name" value="ADENINE PHOSPHORIBOSYLTRANSFERASE"/>
    <property type="match status" value="1"/>
</dbReference>
<dbReference type="HAMAP" id="MF_01218_B">
    <property type="entry name" value="Upp_B"/>
    <property type="match status" value="1"/>
</dbReference>
<evidence type="ECO:0000256" key="1">
    <source>
        <dbReference type="ARBA" id="ARBA00005180"/>
    </source>
</evidence>
<dbReference type="GO" id="GO:0006223">
    <property type="term" value="P:uracil salvage"/>
    <property type="evidence" value="ECO:0007669"/>
    <property type="project" value="InterPro"/>
</dbReference>
<dbReference type="InterPro" id="IPR005765">
    <property type="entry name" value="UPRT"/>
</dbReference>
<feature type="binding site" evidence="15">
    <location>
        <position position="106"/>
    </location>
    <ligand>
        <name>5-phospho-alpha-D-ribose 1-diphosphate</name>
        <dbReference type="ChEBI" id="CHEBI:58017"/>
    </ligand>
</feature>
<dbReference type="FunFam" id="3.40.50.2020:FF:000003">
    <property type="entry name" value="Uracil phosphoribosyltransferase"/>
    <property type="match status" value="1"/>
</dbReference>
<dbReference type="InterPro" id="IPR050054">
    <property type="entry name" value="UPRTase/APRTase"/>
</dbReference>
<gene>
    <name evidence="15 18" type="primary">upp</name>
    <name evidence="18" type="ORF">PCO31010_02184</name>
</gene>
<evidence type="ECO:0000256" key="11">
    <source>
        <dbReference type="ARBA" id="ARBA00052919"/>
    </source>
</evidence>
<comment type="pathway">
    <text evidence="1 15">Pyrimidine metabolism; UMP biosynthesis via salvage pathway; UMP from uracil: step 1/1.</text>
</comment>
<evidence type="ECO:0000256" key="14">
    <source>
        <dbReference type="ARBA" id="ARBA00079807"/>
    </source>
</evidence>
<dbReference type="GO" id="GO:0000287">
    <property type="term" value="F:magnesium ion binding"/>
    <property type="evidence" value="ECO:0007669"/>
    <property type="project" value="UniProtKB-UniRule"/>
</dbReference>
<name>A0A5E4UTL5_9BURK</name>
<evidence type="ECO:0000313" key="18">
    <source>
        <dbReference type="EMBL" id="VVE01810.1"/>
    </source>
</evidence>
<evidence type="ECO:0000256" key="10">
    <source>
        <dbReference type="ARBA" id="ARBA00031082"/>
    </source>
</evidence>
<comment type="cofactor">
    <cofactor evidence="15">
        <name>Mg(2+)</name>
        <dbReference type="ChEBI" id="CHEBI:18420"/>
    </cofactor>
    <text evidence="15">Binds 1 Mg(2+) ion per subunit. The magnesium is bound as Mg-PRPP.</text>
</comment>
<dbReference type="GO" id="GO:0005737">
    <property type="term" value="C:cytoplasm"/>
    <property type="evidence" value="ECO:0007669"/>
    <property type="project" value="UniProtKB-ARBA"/>
</dbReference>
<dbReference type="EC" id="2.4.2.9" evidence="3 15"/>
<evidence type="ECO:0000256" key="12">
    <source>
        <dbReference type="ARBA" id="ARBA00056901"/>
    </source>
</evidence>
<evidence type="ECO:0000256" key="2">
    <source>
        <dbReference type="ARBA" id="ARBA00009516"/>
    </source>
</evidence>
<dbReference type="UniPathway" id="UPA00574">
    <property type="reaction ID" value="UER00636"/>
</dbReference>
<evidence type="ECO:0000256" key="6">
    <source>
        <dbReference type="ARBA" id="ARBA00022679"/>
    </source>
</evidence>
<keyword evidence="4 15" id="KW-0021">Allosteric enzyme</keyword>
<keyword evidence="9 15" id="KW-0342">GTP-binding</keyword>
<evidence type="ECO:0000256" key="13">
    <source>
        <dbReference type="ARBA" id="ARBA00072146"/>
    </source>
</evidence>
<evidence type="ECO:0000256" key="7">
    <source>
        <dbReference type="ARBA" id="ARBA00022741"/>
    </source>
</evidence>
<dbReference type="GO" id="GO:0044206">
    <property type="term" value="P:UMP salvage"/>
    <property type="evidence" value="ECO:0007669"/>
    <property type="project" value="UniProtKB-UniRule"/>
</dbReference>
<dbReference type="Pfam" id="PF14681">
    <property type="entry name" value="UPRTase"/>
    <property type="match status" value="1"/>
</dbReference>
<evidence type="ECO:0000256" key="3">
    <source>
        <dbReference type="ARBA" id="ARBA00011894"/>
    </source>
</evidence>
<dbReference type="InterPro" id="IPR029057">
    <property type="entry name" value="PRTase-like"/>
</dbReference>
<dbReference type="PANTHER" id="PTHR32315:SF4">
    <property type="entry name" value="URACIL PHOSPHORIBOSYLTRANSFERASE, CHLOROPLASTIC"/>
    <property type="match status" value="1"/>
</dbReference>
<protein>
    <recommendedName>
        <fullName evidence="13 15">Uracil phosphoribosyltransferase</fullName>
        <ecNumber evidence="3 15">2.4.2.9</ecNumber>
    </recommendedName>
    <alternativeName>
        <fullName evidence="10 15">UMP pyrophosphorylase</fullName>
    </alternativeName>
    <alternativeName>
        <fullName evidence="14 15">UPRTase</fullName>
    </alternativeName>
</protein>
<evidence type="ECO:0000256" key="9">
    <source>
        <dbReference type="ARBA" id="ARBA00023134"/>
    </source>
</evidence>
<sequence>MRAEPGHTDPAIQRPSPKLPAMKQDTRFPNLFICDHPLIQHKLSHMRDKETSTRTFRGLLREITLLMGYEITRDLPLTTERIDTPMVEMDAPVIAGKKLAIVPVLRAGVGMSDGLLDLVPSARVGHIGVYRDEQHRPVEYLVRLPDVADRRFILCDPMVATGYSAVHAVDVLIKRGVTPENIAFLALVAAPEGVKVLLDAHPGVKLYVASLDERLDDHAYIIPGLGDAGDRLFGTKN</sequence>
<feature type="domain" description="Phosphoribosyltransferase" evidence="17">
    <location>
        <begin position="34"/>
        <end position="235"/>
    </location>
</feature>
<dbReference type="NCBIfam" id="TIGR01091">
    <property type="entry name" value="upp"/>
    <property type="match status" value="1"/>
</dbReference>
<proteinExistence type="inferred from homology"/>
<reference evidence="18 19" key="1">
    <citation type="submission" date="2019-08" db="EMBL/GenBank/DDBJ databases">
        <authorList>
            <person name="Peeters C."/>
        </authorList>
    </citation>
    <scope>NUCLEOTIDE SEQUENCE [LARGE SCALE GENOMIC DNA]</scope>
    <source>
        <strain evidence="18 19">LMG 31010</strain>
    </source>
</reference>
<feature type="binding site" evidence="15">
    <location>
        <begin position="226"/>
        <end position="228"/>
    </location>
    <ligand>
        <name>uracil</name>
        <dbReference type="ChEBI" id="CHEBI:17568"/>
    </ligand>
</feature>
<dbReference type="GO" id="GO:0005525">
    <property type="term" value="F:GTP binding"/>
    <property type="evidence" value="ECO:0007669"/>
    <property type="project" value="UniProtKB-KW"/>
</dbReference>
<dbReference type="InterPro" id="IPR034332">
    <property type="entry name" value="Upp_B"/>
</dbReference>
<feature type="binding site" evidence="15">
    <location>
        <position position="227"/>
    </location>
    <ligand>
        <name>5-phospho-alpha-D-ribose 1-diphosphate</name>
        <dbReference type="ChEBI" id="CHEBI:58017"/>
    </ligand>
</feature>
<organism evidence="18 19">
    <name type="scientific">Pandoraea commovens</name>
    <dbReference type="NCBI Taxonomy" id="2508289"/>
    <lineage>
        <taxon>Bacteria</taxon>
        <taxon>Pseudomonadati</taxon>
        <taxon>Pseudomonadota</taxon>
        <taxon>Betaproteobacteria</taxon>
        <taxon>Burkholderiales</taxon>
        <taxon>Burkholderiaceae</taxon>
        <taxon>Pandoraea</taxon>
    </lineage>
</organism>
<dbReference type="GO" id="GO:0004845">
    <property type="term" value="F:uracil phosphoribosyltransferase activity"/>
    <property type="evidence" value="ECO:0007669"/>
    <property type="project" value="UniProtKB-UniRule"/>
</dbReference>
<dbReference type="EMBL" id="CABPSA010000003">
    <property type="protein sequence ID" value="VVE01810.1"/>
    <property type="molecule type" value="Genomic_DNA"/>
</dbReference>
<comment type="catalytic activity">
    <reaction evidence="11 15">
        <text>UMP + diphosphate = 5-phospho-alpha-D-ribose 1-diphosphate + uracil</text>
        <dbReference type="Rhea" id="RHEA:13017"/>
        <dbReference type="ChEBI" id="CHEBI:17568"/>
        <dbReference type="ChEBI" id="CHEBI:33019"/>
        <dbReference type="ChEBI" id="CHEBI:57865"/>
        <dbReference type="ChEBI" id="CHEBI:58017"/>
        <dbReference type="EC" id="2.4.2.9"/>
    </reaction>
</comment>
<comment type="activity regulation">
    <text evidence="15">Allosterically activated by GTP.</text>
</comment>
<feature type="region of interest" description="Disordered" evidence="16">
    <location>
        <begin position="1"/>
        <end position="20"/>
    </location>
</feature>